<dbReference type="RefSeq" id="WP_344683766.1">
    <property type="nucleotide sequence ID" value="NZ_BAAAVT010000010.1"/>
</dbReference>
<dbReference type="Gene3D" id="3.40.50.1820">
    <property type="entry name" value="alpha/beta hydrolase"/>
    <property type="match status" value="1"/>
</dbReference>
<evidence type="ECO:0000256" key="1">
    <source>
        <dbReference type="SAM" id="MobiDB-lite"/>
    </source>
</evidence>
<dbReference type="SUPFAM" id="SSF53474">
    <property type="entry name" value="alpha/beta-Hydrolases"/>
    <property type="match status" value="1"/>
</dbReference>
<dbReference type="InterPro" id="IPR029058">
    <property type="entry name" value="AB_hydrolase_fold"/>
</dbReference>
<organism evidence="2 3">
    <name type="scientific">Nesterenkonia aethiopica</name>
    <dbReference type="NCBI Taxonomy" id="269144"/>
    <lineage>
        <taxon>Bacteria</taxon>
        <taxon>Bacillati</taxon>
        <taxon>Actinomycetota</taxon>
        <taxon>Actinomycetes</taxon>
        <taxon>Micrococcales</taxon>
        <taxon>Micrococcaceae</taxon>
        <taxon>Nesterenkonia</taxon>
    </lineage>
</organism>
<feature type="region of interest" description="Disordered" evidence="1">
    <location>
        <begin position="1"/>
        <end position="22"/>
    </location>
</feature>
<dbReference type="GO" id="GO:0016787">
    <property type="term" value="F:hydrolase activity"/>
    <property type="evidence" value="ECO:0007669"/>
    <property type="project" value="UniProtKB-KW"/>
</dbReference>
<evidence type="ECO:0000313" key="3">
    <source>
        <dbReference type="Proteomes" id="UP001500236"/>
    </source>
</evidence>
<reference evidence="3" key="1">
    <citation type="journal article" date="2019" name="Int. J. Syst. Evol. Microbiol.">
        <title>The Global Catalogue of Microorganisms (GCM) 10K type strain sequencing project: providing services to taxonomists for standard genome sequencing and annotation.</title>
        <authorList>
            <consortium name="The Broad Institute Genomics Platform"/>
            <consortium name="The Broad Institute Genome Sequencing Center for Infectious Disease"/>
            <person name="Wu L."/>
            <person name="Ma J."/>
        </authorList>
    </citation>
    <scope>NUCLEOTIDE SEQUENCE [LARGE SCALE GENOMIC DNA]</scope>
    <source>
        <strain evidence="3">JCM 14309</strain>
    </source>
</reference>
<keyword evidence="2" id="KW-0378">Hydrolase</keyword>
<dbReference type="EMBL" id="BAAAVT010000010">
    <property type="protein sequence ID" value="GAA3065897.1"/>
    <property type="molecule type" value="Genomic_DNA"/>
</dbReference>
<keyword evidence="3" id="KW-1185">Reference proteome</keyword>
<comment type="caution">
    <text evidence="2">The sequence shown here is derived from an EMBL/GenBank/DDBJ whole genome shotgun (WGS) entry which is preliminary data.</text>
</comment>
<gene>
    <name evidence="2" type="ORF">GCM10010529_18540</name>
</gene>
<dbReference type="Proteomes" id="UP001500236">
    <property type="component" value="Unassembled WGS sequence"/>
</dbReference>
<evidence type="ECO:0000313" key="2">
    <source>
        <dbReference type="EMBL" id="GAA3065897.1"/>
    </source>
</evidence>
<sequence length="279" mass="29440">MSRAGTRRVGAGHDGTTPAQRESAQLASLLARGTAAGTRHTYGDRPDQHLELYGDPATAEQGIILVHGGYFRQRVDLTHARPLAAELAGGDASGRGGAVVALLEYRRAGGDGGHPRTLEDVSTAVAHCVRLWQELGMRPEGAAAPLIAGHSAGGCLALAWATHHGADLPQARVRALAPITDLIREARGGLAEGAVLDYMGALPDEAPEAYRWEDPRSRAALLPDGFDARIIHGTDDATVDIGFSRDMPLPRTELDGACHFDVIDPASPYFAGVRDWLAG</sequence>
<name>A0ABP6M2V5_9MICC</name>
<accession>A0ABP6M2V5</accession>
<protein>
    <submittedName>
        <fullName evidence="2">Alpha/beta hydrolase</fullName>
    </submittedName>
</protein>
<proteinExistence type="predicted"/>